<proteinExistence type="predicted"/>
<accession>A0A7C1HW33</accession>
<dbReference type="EMBL" id="DSDY01000013">
    <property type="protein sequence ID" value="HDS10067.1"/>
    <property type="molecule type" value="Genomic_DNA"/>
</dbReference>
<comment type="caution">
    <text evidence="1">The sequence shown here is derived from an EMBL/GenBank/DDBJ whole genome shotgun (WGS) entry which is preliminary data.</text>
</comment>
<evidence type="ECO:0000313" key="1">
    <source>
        <dbReference type="EMBL" id="HDS10067.1"/>
    </source>
</evidence>
<dbReference type="AlphaFoldDB" id="A0A7C1HW33"/>
<sequence length="176" mass="20502">MSNNDIKLIPLYASGYFRVDVWDGITSVIEYVYHDANCYYYGIANNSEEIEREIFVLKKNFQSFLDEEEVYVNDEKTKGKCIHVEISAPTCSPVMIYFYNKIGGKIKRGLNRYMNFYENEESTYPYHFVWWFPEGTSIKKADFCGSNIIVTKNVIIGRVKPGETLCGEELIEFVIE</sequence>
<reference evidence="1" key="1">
    <citation type="journal article" date="2020" name="mSystems">
        <title>Genome- and Community-Level Interaction Insights into Carbon Utilization and Element Cycling Functions of Hydrothermarchaeota in Hydrothermal Sediment.</title>
        <authorList>
            <person name="Zhou Z."/>
            <person name="Liu Y."/>
            <person name="Xu W."/>
            <person name="Pan J."/>
            <person name="Luo Z.H."/>
            <person name="Li M."/>
        </authorList>
    </citation>
    <scope>NUCLEOTIDE SEQUENCE [LARGE SCALE GENOMIC DNA]</scope>
    <source>
        <strain evidence="1">SpSt-123</strain>
    </source>
</reference>
<protein>
    <submittedName>
        <fullName evidence="1">Uncharacterized protein</fullName>
    </submittedName>
</protein>
<name>A0A7C1HW33_9CREN</name>
<gene>
    <name evidence="1" type="ORF">ENO04_00355</name>
</gene>
<organism evidence="1">
    <name type="scientific">Fervidicoccus fontis</name>
    <dbReference type="NCBI Taxonomy" id="683846"/>
    <lineage>
        <taxon>Archaea</taxon>
        <taxon>Thermoproteota</taxon>
        <taxon>Thermoprotei</taxon>
        <taxon>Fervidicoccales</taxon>
        <taxon>Fervidicoccaceae</taxon>
        <taxon>Fervidicoccus</taxon>
    </lineage>
</organism>